<comment type="similarity">
    <text evidence="1">Belongs to the NAD(P)-dependent epimerase/dehydratase family.</text>
</comment>
<gene>
    <name evidence="3" type="ORF">N2K95_09600</name>
</gene>
<dbReference type="RefSeq" id="WP_260651387.1">
    <property type="nucleotide sequence ID" value="NZ_CP104275.1"/>
</dbReference>
<dbReference type="Pfam" id="PF01370">
    <property type="entry name" value="Epimerase"/>
    <property type="match status" value="1"/>
</dbReference>
<dbReference type="Proteomes" id="UP001059859">
    <property type="component" value="Chromosome"/>
</dbReference>
<feature type="domain" description="NAD-dependent epimerase/dehydratase" evidence="2">
    <location>
        <begin position="11"/>
        <end position="222"/>
    </location>
</feature>
<dbReference type="SUPFAM" id="SSF51735">
    <property type="entry name" value="NAD(P)-binding Rossmann-fold domains"/>
    <property type="match status" value="1"/>
</dbReference>
<name>A0ABY5YLI0_9MICC</name>
<proteinExistence type="inferred from homology"/>
<dbReference type="EMBL" id="CP104275">
    <property type="protein sequence ID" value="UWX95952.1"/>
    <property type="molecule type" value="Genomic_DNA"/>
</dbReference>
<organism evidence="3 4">
    <name type="scientific">Arthrobacter zhaoxinii</name>
    <dbReference type="NCBI Taxonomy" id="2964616"/>
    <lineage>
        <taxon>Bacteria</taxon>
        <taxon>Bacillati</taxon>
        <taxon>Actinomycetota</taxon>
        <taxon>Actinomycetes</taxon>
        <taxon>Micrococcales</taxon>
        <taxon>Micrococcaceae</taxon>
        <taxon>Arthrobacter</taxon>
    </lineage>
</organism>
<dbReference type="InterPro" id="IPR036291">
    <property type="entry name" value="NAD(P)-bd_dom_sf"/>
</dbReference>
<evidence type="ECO:0000256" key="1">
    <source>
        <dbReference type="ARBA" id="ARBA00007637"/>
    </source>
</evidence>
<dbReference type="InterPro" id="IPR001509">
    <property type="entry name" value="Epimerase_deHydtase"/>
</dbReference>
<keyword evidence="4" id="KW-1185">Reference proteome</keyword>
<sequence length="335" mass="36113">MTHPAALDLLFIGGTGVISSAAVAHACSLGHRVTVLNRGVSALRPVPAGVQVLSADVRDAGAVRTALGGRTFDAVADFLSFTAEHVAAAVELYRGRTGQYVFISSASAYQKPPARLPVRESTPLRNPFWQYSRDKIAAEDILVQAYRNEGFPGTIVRPSHTYDATMVPLTGHWTDIHRMRAGLPVVVHGDGTSLWTLTHSRDFAKAFVGLLGRPAAVGESYTITSDEFLPWDAVYRSLAAAAGVPEPLLLHVASETIAAHDPGRGPGLLGDKSHSVIFDNSKIKSLVPDYRAVIPFSEGAREIVQWHDAHPQEQVLDTAWMELSDRLADRVRAGS</sequence>
<dbReference type="PANTHER" id="PTHR43000">
    <property type="entry name" value="DTDP-D-GLUCOSE 4,6-DEHYDRATASE-RELATED"/>
    <property type="match status" value="1"/>
</dbReference>
<protein>
    <submittedName>
        <fullName evidence="3">NAD-dependent epimerase/dehydratase family protein</fullName>
    </submittedName>
</protein>
<evidence type="ECO:0000313" key="4">
    <source>
        <dbReference type="Proteomes" id="UP001059859"/>
    </source>
</evidence>
<evidence type="ECO:0000313" key="3">
    <source>
        <dbReference type="EMBL" id="UWX95952.1"/>
    </source>
</evidence>
<dbReference type="Gene3D" id="3.40.50.720">
    <property type="entry name" value="NAD(P)-binding Rossmann-like Domain"/>
    <property type="match status" value="1"/>
</dbReference>
<accession>A0ABY5YLI0</accession>
<evidence type="ECO:0000259" key="2">
    <source>
        <dbReference type="Pfam" id="PF01370"/>
    </source>
</evidence>
<reference evidence="3" key="1">
    <citation type="submission" date="2022-09" db="EMBL/GenBank/DDBJ databases">
        <title>Novel species in genus Arthrobacter.</title>
        <authorList>
            <person name="Liu Y."/>
        </authorList>
    </citation>
    <scope>NUCLEOTIDE SEQUENCE</scope>
    <source>
        <strain evidence="3">Zg-Y815</strain>
    </source>
</reference>